<dbReference type="InterPro" id="IPR036412">
    <property type="entry name" value="HAD-like_sf"/>
</dbReference>
<comment type="similarity">
    <text evidence="1">In the N-terminal section; belongs to the glycosyltransferase 20 family.</text>
</comment>
<keyword evidence="4" id="KW-1185">Reference proteome</keyword>
<dbReference type="Pfam" id="PF02358">
    <property type="entry name" value="Trehalose_PPase"/>
    <property type="match status" value="1"/>
</dbReference>
<dbReference type="GO" id="GO:0004805">
    <property type="term" value="F:trehalose-phosphatase activity"/>
    <property type="evidence" value="ECO:0007669"/>
    <property type="project" value="TreeGrafter"/>
</dbReference>
<dbReference type="SUPFAM" id="SSF56784">
    <property type="entry name" value="HAD-like"/>
    <property type="match status" value="1"/>
</dbReference>
<comment type="caution">
    <text evidence="3">The sequence shown here is derived from an EMBL/GenBank/DDBJ whole genome shotgun (WGS) entry which is preliminary data.</text>
</comment>
<dbReference type="InterPro" id="IPR003337">
    <property type="entry name" value="Trehalose_PPase"/>
</dbReference>
<dbReference type="GO" id="GO:0005992">
    <property type="term" value="P:trehalose biosynthetic process"/>
    <property type="evidence" value="ECO:0007669"/>
    <property type="project" value="InterPro"/>
</dbReference>
<dbReference type="CDD" id="cd03788">
    <property type="entry name" value="GT20_TPS"/>
    <property type="match status" value="1"/>
</dbReference>
<dbReference type="Gene3D" id="3.40.50.1000">
    <property type="entry name" value="HAD superfamily/HAD-like"/>
    <property type="match status" value="2"/>
</dbReference>
<feature type="region of interest" description="Disordered" evidence="2">
    <location>
        <begin position="622"/>
        <end position="662"/>
    </location>
</feature>
<dbReference type="EMBL" id="CAKKNE010000005">
    <property type="protein sequence ID" value="CAH0376037.1"/>
    <property type="molecule type" value="Genomic_DNA"/>
</dbReference>
<evidence type="ECO:0008006" key="5">
    <source>
        <dbReference type="Google" id="ProtNLM"/>
    </source>
</evidence>
<dbReference type="AlphaFoldDB" id="A0A8J2SWT4"/>
<protein>
    <recommendedName>
        <fullName evidence="5">Alpha,alpha-trehalose-phosphate synthase (UDP-forming)</fullName>
    </recommendedName>
</protein>
<reference evidence="3" key="1">
    <citation type="submission" date="2021-11" db="EMBL/GenBank/DDBJ databases">
        <authorList>
            <consortium name="Genoscope - CEA"/>
            <person name="William W."/>
        </authorList>
    </citation>
    <scope>NUCLEOTIDE SEQUENCE</scope>
</reference>
<dbReference type="OrthoDB" id="755951at2759"/>
<dbReference type="Proteomes" id="UP000789595">
    <property type="component" value="Unassembled WGS sequence"/>
</dbReference>
<sequence>MSDFDERDASDDEPELNEEEVLEQLQELHRQLAERQKDEVDATPSLLEPPKKLIICATRRPVRLEKPFGEASFKYETSRSGLTSAVNALQNDGVECRWVAWPGCAVEKTSQEGVRQRLEDDFNCRPVFLERDLVEAFYARFCHGVLWPLFHSLPTDVTGRTDLYEAFVQANQKYLEAVALEYQEGDVVLVHDYELMLLPAMIRGRFPDAPVGFFCHCPFPSSEYYRMLPAREQLLRGALGADLISFNHFDYVRHFLNACMRVLGLESAPSRLEYLGRLVSVSICPAGIDPRRFVVEESIKDKVKKLKVTGRRVVLSLDALDASKGIPQRLLALEALLDRKPEWRGRAVLVLCCRDRGRRVDAPLRRAVDALVGHVNGRFGRADYVPVHYVKRRLGEDEVKALYVAADVALIASVREGVNLWAMEYVACQAARRDDSPPGVLVYSEFAGCASSFSGGALIVNPYDAEGVADALHNALAMKVTERRLRHHALGRYVNTYTASLWGRRLVRELRLARERTAAHATLLPLDVAQLRSFYERSRRRLLVLEYDGALAPHASLPRLAQPSPTLVSALRALCADSRNTVYVLSGRRRDDLDEWLSRDQLPRLGLVAEAGYWVRRAPSPLAQKDSGTSLATSLLGHPSDTSLEVESPEKDDEDEVSSDWEPPRRAVDLTWRDEVAPILESFTRRTPGSALETTDARLCWYFRDADPDFGIQQAKNLQLHLEVVVEHRPVRVVMSSLKKSVVVQPARVSPGRALRGAIPSFDSYDLILAVGDEVYSEEDVFELFEGSPHSFSVTVGRRLSRASFFLDEEEVLPTLQTLAAVTNEAVGTPLSSAQTLPRTSSLDLGASRMMPESPTPMTASFRPVDFPSFEEVSAAEEKVVDAAAALVEDQSLNS</sequence>
<evidence type="ECO:0000256" key="1">
    <source>
        <dbReference type="ARBA" id="ARBA00005409"/>
    </source>
</evidence>
<dbReference type="InterPro" id="IPR023214">
    <property type="entry name" value="HAD_sf"/>
</dbReference>
<accession>A0A8J2SWT4</accession>
<evidence type="ECO:0000313" key="3">
    <source>
        <dbReference type="EMBL" id="CAH0376037.1"/>
    </source>
</evidence>
<gene>
    <name evidence="3" type="ORF">PECAL_5P05910</name>
</gene>
<organism evidence="3 4">
    <name type="scientific">Pelagomonas calceolata</name>
    <dbReference type="NCBI Taxonomy" id="35677"/>
    <lineage>
        <taxon>Eukaryota</taxon>
        <taxon>Sar</taxon>
        <taxon>Stramenopiles</taxon>
        <taxon>Ochrophyta</taxon>
        <taxon>Pelagophyceae</taxon>
        <taxon>Pelagomonadales</taxon>
        <taxon>Pelagomonadaceae</taxon>
        <taxon>Pelagomonas</taxon>
    </lineage>
</organism>
<name>A0A8J2SWT4_9STRA</name>
<dbReference type="GO" id="GO:0005829">
    <property type="term" value="C:cytosol"/>
    <property type="evidence" value="ECO:0007669"/>
    <property type="project" value="TreeGrafter"/>
</dbReference>
<dbReference type="GO" id="GO:0003825">
    <property type="term" value="F:alpha,alpha-trehalose-phosphate synthase (UDP-forming) activity"/>
    <property type="evidence" value="ECO:0007669"/>
    <property type="project" value="TreeGrafter"/>
</dbReference>
<evidence type="ECO:0000313" key="4">
    <source>
        <dbReference type="Proteomes" id="UP000789595"/>
    </source>
</evidence>
<evidence type="ECO:0000256" key="2">
    <source>
        <dbReference type="SAM" id="MobiDB-lite"/>
    </source>
</evidence>
<dbReference type="PANTHER" id="PTHR10788:SF106">
    <property type="entry name" value="BCDNA.GH08860"/>
    <property type="match status" value="1"/>
</dbReference>
<feature type="compositionally biased region" description="Acidic residues" evidence="2">
    <location>
        <begin position="650"/>
        <end position="659"/>
    </location>
</feature>
<dbReference type="PANTHER" id="PTHR10788">
    <property type="entry name" value="TREHALOSE-6-PHOSPHATE SYNTHASE"/>
    <property type="match status" value="1"/>
</dbReference>
<dbReference type="Pfam" id="PF00982">
    <property type="entry name" value="Glyco_transf_20"/>
    <property type="match status" value="1"/>
</dbReference>
<dbReference type="SUPFAM" id="SSF53756">
    <property type="entry name" value="UDP-Glycosyltransferase/glycogen phosphorylase"/>
    <property type="match status" value="1"/>
</dbReference>
<proteinExistence type="inferred from homology"/>
<dbReference type="Gene3D" id="3.40.50.2000">
    <property type="entry name" value="Glycogen Phosphorylase B"/>
    <property type="match status" value="2"/>
</dbReference>
<dbReference type="InterPro" id="IPR001830">
    <property type="entry name" value="Glyco_trans_20"/>
</dbReference>